<evidence type="ECO:0000256" key="2">
    <source>
        <dbReference type="SAM" id="MobiDB-lite"/>
    </source>
</evidence>
<dbReference type="AlphaFoldDB" id="A0A383DXR9"/>
<organism evidence="4">
    <name type="scientific">marine metagenome</name>
    <dbReference type="NCBI Taxonomy" id="408172"/>
    <lineage>
        <taxon>unclassified sequences</taxon>
        <taxon>metagenomes</taxon>
        <taxon>ecological metagenomes</taxon>
    </lineage>
</organism>
<reference evidence="4" key="1">
    <citation type="submission" date="2018-05" db="EMBL/GenBank/DDBJ databases">
        <authorList>
            <person name="Lanie J.A."/>
            <person name="Ng W.-L."/>
            <person name="Kazmierczak K.M."/>
            <person name="Andrzejewski T.M."/>
            <person name="Davidsen T.M."/>
            <person name="Wayne K.J."/>
            <person name="Tettelin H."/>
            <person name="Glass J.I."/>
            <person name="Rusch D."/>
            <person name="Podicherti R."/>
            <person name="Tsui H.-C.T."/>
            <person name="Winkler M.E."/>
        </authorList>
    </citation>
    <scope>NUCLEOTIDE SEQUENCE</scope>
</reference>
<gene>
    <name evidence="4" type="ORF">METZ01_LOCUS501968</name>
</gene>
<dbReference type="EMBL" id="UINC01220970">
    <property type="protein sequence ID" value="SVE49114.1"/>
    <property type="molecule type" value="Genomic_DNA"/>
</dbReference>
<dbReference type="Pfam" id="PF13205">
    <property type="entry name" value="Big_5"/>
    <property type="match status" value="1"/>
</dbReference>
<proteinExistence type="predicted"/>
<feature type="region of interest" description="Disordered" evidence="2">
    <location>
        <begin position="28"/>
        <end position="48"/>
    </location>
</feature>
<evidence type="ECO:0000259" key="3">
    <source>
        <dbReference type="Pfam" id="PF13205"/>
    </source>
</evidence>
<evidence type="ECO:0000313" key="4">
    <source>
        <dbReference type="EMBL" id="SVE49114.1"/>
    </source>
</evidence>
<name>A0A383DXR9_9ZZZZ</name>
<protein>
    <recommendedName>
        <fullName evidence="3">SbsA Ig-like domain-containing protein</fullName>
    </recommendedName>
</protein>
<accession>A0A383DXR9</accession>
<feature type="domain" description="SbsA Ig-like" evidence="3">
    <location>
        <begin position="34"/>
        <end position="69"/>
    </location>
</feature>
<feature type="non-terminal residue" evidence="4">
    <location>
        <position position="69"/>
    </location>
</feature>
<evidence type="ECO:0000256" key="1">
    <source>
        <dbReference type="ARBA" id="ARBA00022729"/>
    </source>
</evidence>
<dbReference type="InterPro" id="IPR032812">
    <property type="entry name" value="SbsA_Ig"/>
</dbReference>
<feature type="compositionally biased region" description="Polar residues" evidence="2">
    <location>
        <begin position="33"/>
        <end position="48"/>
    </location>
</feature>
<sequence length="69" mass="7230">MACSFLLLQDCGDFKNNSDKVNSAVEIADRESNTSAPTISSTYPSDSASSVAPNTSLTVTFSEAMDTTS</sequence>
<keyword evidence="1" id="KW-0732">Signal</keyword>